<organism evidence="2 3">
    <name type="scientific">Actinomyces israelii</name>
    <dbReference type="NCBI Taxonomy" id="1659"/>
    <lineage>
        <taxon>Bacteria</taxon>
        <taxon>Bacillati</taxon>
        <taxon>Actinomycetota</taxon>
        <taxon>Actinomycetes</taxon>
        <taxon>Actinomycetales</taxon>
        <taxon>Actinomycetaceae</taxon>
        <taxon>Actinomyces</taxon>
    </lineage>
</organism>
<protein>
    <submittedName>
        <fullName evidence="2">Uncharacterized protein</fullName>
    </submittedName>
</protein>
<dbReference type="EMBL" id="JAPTMY010000009">
    <property type="protein sequence ID" value="MCZ0857537.1"/>
    <property type="molecule type" value="Genomic_DNA"/>
</dbReference>
<keyword evidence="1" id="KW-0472">Membrane</keyword>
<evidence type="ECO:0000313" key="2">
    <source>
        <dbReference type="EMBL" id="MCZ0857537.1"/>
    </source>
</evidence>
<keyword evidence="1" id="KW-1133">Transmembrane helix</keyword>
<evidence type="ECO:0000256" key="1">
    <source>
        <dbReference type="SAM" id="Phobius"/>
    </source>
</evidence>
<evidence type="ECO:0000313" key="3">
    <source>
        <dbReference type="Proteomes" id="UP001072034"/>
    </source>
</evidence>
<comment type="caution">
    <text evidence="2">The sequence shown here is derived from an EMBL/GenBank/DDBJ whole genome shotgun (WGS) entry which is preliminary data.</text>
</comment>
<keyword evidence="1" id="KW-0812">Transmembrane</keyword>
<sequence>MIGGEAWDSTAHRDSRSAFWAVAIILAIPAALRAISLFRRRTVLSASGIELHRLVWTERRPWPAALPGG</sequence>
<gene>
    <name evidence="2" type="ORF">OHJ16_05710</name>
</gene>
<dbReference type="RefSeq" id="WP_268917104.1">
    <property type="nucleotide sequence ID" value="NZ_CP124548.1"/>
</dbReference>
<keyword evidence="3" id="KW-1185">Reference proteome</keyword>
<reference evidence="2" key="1">
    <citation type="submission" date="2022-10" db="EMBL/GenBank/DDBJ databases">
        <title>Genome sequence of Actinomyces israelii ATCC 10048.</title>
        <authorList>
            <person name="Watt R.M."/>
            <person name="Tong W.M."/>
        </authorList>
    </citation>
    <scope>NUCLEOTIDE SEQUENCE</scope>
    <source>
        <strain evidence="2">ATCC 10048</strain>
    </source>
</reference>
<proteinExistence type="predicted"/>
<accession>A0ABT4I724</accession>
<dbReference type="Proteomes" id="UP001072034">
    <property type="component" value="Unassembled WGS sequence"/>
</dbReference>
<name>A0ABT4I724_9ACTO</name>
<feature type="transmembrane region" description="Helical" evidence="1">
    <location>
        <begin position="17"/>
        <end position="35"/>
    </location>
</feature>